<sequence>MAGPGPVSGEGLAADAVNEPAARMDRVRAARAADEPAARVDRVRTARAADEHAARVDRVRAALRASGAAGEVVELDGPAPTAAAAAARLGCAVGAVANSLVFAVDGAPLLVLTSGAHRVDTRLLARLLGVGRGRIRRADPAFVLAVTGQEVGGVAPVGHPRPVRTLVDAALAGHPYVWAGAGAAHAVFRTTFAELVRLTGGEAAVVAADGPGDR</sequence>
<keyword evidence="3" id="KW-1185">Reference proteome</keyword>
<dbReference type="PANTHER" id="PTHR30411">
    <property type="entry name" value="CYTOPLASMIC PROTEIN"/>
    <property type="match status" value="1"/>
</dbReference>
<dbReference type="CDD" id="cd04333">
    <property type="entry name" value="ProX_deacylase"/>
    <property type="match status" value="1"/>
</dbReference>
<dbReference type="SUPFAM" id="SSF55826">
    <property type="entry name" value="YbaK/ProRS associated domain"/>
    <property type="match status" value="1"/>
</dbReference>
<dbReference type="InterPro" id="IPR036754">
    <property type="entry name" value="YbaK/aa-tRNA-synt-asso_dom_sf"/>
</dbReference>
<evidence type="ECO:0000313" key="3">
    <source>
        <dbReference type="Proteomes" id="UP000608024"/>
    </source>
</evidence>
<reference evidence="2" key="1">
    <citation type="journal article" date="2014" name="Int. J. Syst. Evol. Microbiol.">
        <title>Complete genome sequence of Corynebacterium casei LMG S-19264T (=DSM 44701T), isolated from a smear-ripened cheese.</title>
        <authorList>
            <consortium name="US DOE Joint Genome Institute (JGI-PGF)"/>
            <person name="Walter F."/>
            <person name="Albersmeier A."/>
            <person name="Kalinowski J."/>
            <person name="Ruckert C."/>
        </authorList>
    </citation>
    <scope>NUCLEOTIDE SEQUENCE</scope>
    <source>
        <strain evidence="2">JCM 4784</strain>
    </source>
</reference>
<reference evidence="2" key="2">
    <citation type="submission" date="2020-09" db="EMBL/GenBank/DDBJ databases">
        <authorList>
            <person name="Sun Q."/>
            <person name="Ohkuma M."/>
        </authorList>
    </citation>
    <scope>NUCLEOTIDE SEQUENCE</scope>
    <source>
        <strain evidence="2">JCM 4784</strain>
    </source>
</reference>
<dbReference type="Pfam" id="PF04073">
    <property type="entry name" value="tRNA_edit"/>
    <property type="match status" value="1"/>
</dbReference>
<dbReference type="Gene3D" id="3.90.960.10">
    <property type="entry name" value="YbaK/aminoacyl-tRNA synthetase-associated domain"/>
    <property type="match status" value="1"/>
</dbReference>
<dbReference type="Proteomes" id="UP000608024">
    <property type="component" value="Unassembled WGS sequence"/>
</dbReference>
<organism evidence="2 3">
    <name type="scientific">Streptomyces longispororuber</name>
    <dbReference type="NCBI Taxonomy" id="68230"/>
    <lineage>
        <taxon>Bacteria</taxon>
        <taxon>Bacillati</taxon>
        <taxon>Actinomycetota</taxon>
        <taxon>Actinomycetes</taxon>
        <taxon>Kitasatosporales</taxon>
        <taxon>Streptomycetaceae</taxon>
        <taxon>Streptomyces</taxon>
    </lineage>
</organism>
<name>A0A918ZIC8_9ACTN</name>
<dbReference type="GO" id="GO:0002161">
    <property type="term" value="F:aminoacyl-tRNA deacylase activity"/>
    <property type="evidence" value="ECO:0007669"/>
    <property type="project" value="InterPro"/>
</dbReference>
<evidence type="ECO:0000259" key="1">
    <source>
        <dbReference type="Pfam" id="PF04073"/>
    </source>
</evidence>
<proteinExistence type="predicted"/>
<protein>
    <recommendedName>
        <fullName evidence="1">YbaK/aminoacyl-tRNA synthetase-associated domain-containing protein</fullName>
    </recommendedName>
</protein>
<dbReference type="EMBL" id="BNBT01000025">
    <property type="protein sequence ID" value="GHE53135.1"/>
    <property type="molecule type" value="Genomic_DNA"/>
</dbReference>
<dbReference type="PANTHER" id="PTHR30411:SF1">
    <property type="entry name" value="CYTOPLASMIC PROTEIN"/>
    <property type="match status" value="1"/>
</dbReference>
<evidence type="ECO:0000313" key="2">
    <source>
        <dbReference type="EMBL" id="GHE53135.1"/>
    </source>
</evidence>
<comment type="caution">
    <text evidence="2">The sequence shown here is derived from an EMBL/GenBank/DDBJ whole genome shotgun (WGS) entry which is preliminary data.</text>
</comment>
<accession>A0A918ZIC8</accession>
<feature type="domain" description="YbaK/aminoacyl-tRNA synthetase-associated" evidence="1">
    <location>
        <begin position="78"/>
        <end position="198"/>
    </location>
</feature>
<gene>
    <name evidence="2" type="ORF">GCM10018785_23370</name>
</gene>
<dbReference type="AlphaFoldDB" id="A0A918ZIC8"/>
<dbReference type="InterPro" id="IPR007214">
    <property type="entry name" value="YbaK/aa-tRNA-synth-assoc-dom"/>
</dbReference>